<dbReference type="EMBL" id="JACJPW010000200">
    <property type="protein sequence ID" value="MBD2186384.1"/>
    <property type="molecule type" value="Genomic_DNA"/>
</dbReference>
<sequence length="128" mass="14612">MTVQFTDLEILAQHGLDLTPIEVLAKQVLQYQDATPQEILELLEEVAHSYAVLAPTLSPNLRYSAKKEIEFFVFLYQDSLRKLTNPHKVRESQESVQSLSHCVRAIVDELLNSKKCRTLQTFEIAPVT</sequence>
<evidence type="ECO:0000313" key="1">
    <source>
        <dbReference type="EMBL" id="MBD2186384.1"/>
    </source>
</evidence>
<dbReference type="RefSeq" id="WP_190475668.1">
    <property type="nucleotide sequence ID" value="NZ_JACJPW010000200.1"/>
</dbReference>
<name>A0A926ZL59_9CYAN</name>
<reference evidence="1" key="1">
    <citation type="journal article" date="2015" name="ISME J.">
        <title>Draft Genome Sequence of Streptomyces incarnatus NRRL8089, which Produces the Nucleoside Antibiotic Sinefungin.</title>
        <authorList>
            <person name="Oshima K."/>
            <person name="Hattori M."/>
            <person name="Shimizu H."/>
            <person name="Fukuda K."/>
            <person name="Nemoto M."/>
            <person name="Inagaki K."/>
            <person name="Tamura T."/>
        </authorList>
    </citation>
    <scope>NUCLEOTIDE SEQUENCE</scope>
    <source>
        <strain evidence="1">FACHB-1375</strain>
    </source>
</reference>
<accession>A0A926ZL59</accession>
<comment type="caution">
    <text evidence="1">The sequence shown here is derived from an EMBL/GenBank/DDBJ whole genome shotgun (WGS) entry which is preliminary data.</text>
</comment>
<proteinExistence type="predicted"/>
<evidence type="ECO:0000313" key="2">
    <source>
        <dbReference type="Proteomes" id="UP000641646"/>
    </source>
</evidence>
<dbReference type="Proteomes" id="UP000641646">
    <property type="component" value="Unassembled WGS sequence"/>
</dbReference>
<protein>
    <submittedName>
        <fullName evidence="1">Uncharacterized protein</fullName>
    </submittedName>
</protein>
<gene>
    <name evidence="1" type="ORF">H6G03_35920</name>
</gene>
<dbReference type="AlphaFoldDB" id="A0A926ZL59"/>
<organism evidence="1 2">
    <name type="scientific">Aerosakkonema funiforme FACHB-1375</name>
    <dbReference type="NCBI Taxonomy" id="2949571"/>
    <lineage>
        <taxon>Bacteria</taxon>
        <taxon>Bacillati</taxon>
        <taxon>Cyanobacteriota</taxon>
        <taxon>Cyanophyceae</taxon>
        <taxon>Oscillatoriophycideae</taxon>
        <taxon>Aerosakkonematales</taxon>
        <taxon>Aerosakkonemataceae</taxon>
        <taxon>Aerosakkonema</taxon>
    </lineage>
</organism>
<keyword evidence="2" id="KW-1185">Reference proteome</keyword>
<reference evidence="1" key="2">
    <citation type="submission" date="2020-08" db="EMBL/GenBank/DDBJ databases">
        <authorList>
            <person name="Chen M."/>
            <person name="Teng W."/>
            <person name="Zhao L."/>
            <person name="Hu C."/>
            <person name="Zhou Y."/>
            <person name="Han B."/>
            <person name="Song L."/>
            <person name="Shu W."/>
        </authorList>
    </citation>
    <scope>NUCLEOTIDE SEQUENCE</scope>
    <source>
        <strain evidence="1">FACHB-1375</strain>
    </source>
</reference>